<keyword evidence="11" id="KW-0479">Metal-binding</keyword>
<keyword evidence="8 11" id="KW-0407">Ion channel</keyword>
<dbReference type="InterPro" id="IPR003691">
    <property type="entry name" value="FluC"/>
</dbReference>
<comment type="catalytic activity">
    <reaction evidence="10">
        <text>fluoride(in) = fluoride(out)</text>
        <dbReference type="Rhea" id="RHEA:76159"/>
        <dbReference type="ChEBI" id="CHEBI:17051"/>
    </reaction>
    <physiologicalReaction direction="left-to-right" evidence="10">
        <dbReference type="Rhea" id="RHEA:76160"/>
    </physiologicalReaction>
</comment>
<dbReference type="GO" id="GO:0140114">
    <property type="term" value="P:cellular detoxification of fluoride"/>
    <property type="evidence" value="ECO:0007669"/>
    <property type="project" value="UniProtKB-UniRule"/>
</dbReference>
<dbReference type="GO" id="GO:0062054">
    <property type="term" value="F:fluoride channel activity"/>
    <property type="evidence" value="ECO:0007669"/>
    <property type="project" value="UniProtKB-UniRule"/>
</dbReference>
<keyword evidence="4 11" id="KW-0812">Transmembrane</keyword>
<protein>
    <recommendedName>
        <fullName evidence="11">Fluoride-specific ion channel FluC</fullName>
    </recommendedName>
</protein>
<feature type="binding site" evidence="11">
    <location>
        <position position="74"/>
    </location>
    <ligand>
        <name>Na(+)</name>
        <dbReference type="ChEBI" id="CHEBI:29101"/>
        <note>structural</note>
    </ligand>
</feature>
<keyword evidence="5 11" id="KW-1133">Transmembrane helix</keyword>
<dbReference type="AlphaFoldDB" id="K2P1K2"/>
<evidence type="ECO:0000256" key="11">
    <source>
        <dbReference type="HAMAP-Rule" id="MF_00454"/>
    </source>
</evidence>
<comment type="activity regulation">
    <text evidence="11">Na(+) is not transported, but it plays an essential structural role and its presence is essential for fluoride channel function.</text>
</comment>
<dbReference type="GO" id="GO:0005886">
    <property type="term" value="C:plasma membrane"/>
    <property type="evidence" value="ECO:0007669"/>
    <property type="project" value="UniProtKB-SubCell"/>
</dbReference>
<keyword evidence="3" id="KW-0997">Cell inner membrane</keyword>
<evidence type="ECO:0000256" key="9">
    <source>
        <dbReference type="ARBA" id="ARBA00035120"/>
    </source>
</evidence>
<organism evidence="12 13">
    <name type="scientific">Galbibacter marinus</name>
    <dbReference type="NCBI Taxonomy" id="555500"/>
    <lineage>
        <taxon>Bacteria</taxon>
        <taxon>Pseudomonadati</taxon>
        <taxon>Bacteroidota</taxon>
        <taxon>Flavobacteriia</taxon>
        <taxon>Flavobacteriales</taxon>
        <taxon>Flavobacteriaceae</taxon>
        <taxon>Galbibacter</taxon>
    </lineage>
</organism>
<keyword evidence="6 11" id="KW-0406">Ion transport</keyword>
<dbReference type="NCBIfam" id="TIGR00494">
    <property type="entry name" value="crcB"/>
    <property type="match status" value="1"/>
</dbReference>
<evidence type="ECO:0000256" key="4">
    <source>
        <dbReference type="ARBA" id="ARBA00022692"/>
    </source>
</evidence>
<comment type="similarity">
    <text evidence="9 11">Belongs to the fluoride channel Fluc/FEX (TC 1.A.43) family.</text>
</comment>
<dbReference type="STRING" id="555500.I215_09973"/>
<evidence type="ECO:0000256" key="1">
    <source>
        <dbReference type="ARBA" id="ARBA00004651"/>
    </source>
</evidence>
<evidence type="ECO:0000256" key="10">
    <source>
        <dbReference type="ARBA" id="ARBA00035585"/>
    </source>
</evidence>
<feature type="transmembrane region" description="Helical" evidence="11">
    <location>
        <begin position="65"/>
        <end position="84"/>
    </location>
</feature>
<keyword evidence="11" id="KW-0813">Transport</keyword>
<feature type="transmembrane region" description="Helical" evidence="11">
    <location>
        <begin position="96"/>
        <end position="120"/>
    </location>
</feature>
<proteinExistence type="inferred from homology"/>
<comment type="caution">
    <text evidence="12">The sequence shown here is derived from an EMBL/GenBank/DDBJ whole genome shotgun (WGS) entry which is preliminary data.</text>
</comment>
<comment type="subcellular location">
    <subcellularLocation>
        <location evidence="1 11">Cell membrane</location>
        <topology evidence="1 11">Multi-pass membrane protein</topology>
    </subcellularLocation>
</comment>
<dbReference type="HAMAP" id="MF_00454">
    <property type="entry name" value="FluC"/>
    <property type="match status" value="1"/>
</dbReference>
<evidence type="ECO:0000256" key="5">
    <source>
        <dbReference type="ARBA" id="ARBA00022989"/>
    </source>
</evidence>
<dbReference type="eggNOG" id="COG0239">
    <property type="taxonomic scope" value="Bacteria"/>
</dbReference>
<dbReference type="Proteomes" id="UP000007364">
    <property type="component" value="Unassembled WGS sequence"/>
</dbReference>
<evidence type="ECO:0000313" key="13">
    <source>
        <dbReference type="Proteomes" id="UP000007364"/>
    </source>
</evidence>
<evidence type="ECO:0000256" key="6">
    <source>
        <dbReference type="ARBA" id="ARBA00023065"/>
    </source>
</evidence>
<keyword evidence="13" id="KW-1185">Reference proteome</keyword>
<evidence type="ECO:0000256" key="7">
    <source>
        <dbReference type="ARBA" id="ARBA00023136"/>
    </source>
</evidence>
<sequence length="123" mass="13339">MKQFILIFIGGGTGSILRYAISKLLNSPSKGIPYGTLVVNCLGSLLIGLLLGYSLKNQSLSSNQLAFLIVGFCGGFTTFSTFSYENTMFLKSGDFISFIGYTTASLILGISFVLLGFWIVKFF</sequence>
<keyword evidence="7 11" id="KW-0472">Membrane</keyword>
<comment type="function">
    <text evidence="11">Fluoride-specific ion channel. Important for reducing fluoride concentration in the cell, thus reducing its toxicity.</text>
</comment>
<dbReference type="GO" id="GO:0046872">
    <property type="term" value="F:metal ion binding"/>
    <property type="evidence" value="ECO:0007669"/>
    <property type="project" value="UniProtKB-KW"/>
</dbReference>
<keyword evidence="2 11" id="KW-1003">Cell membrane</keyword>
<dbReference type="EMBL" id="AMSG01000013">
    <property type="protein sequence ID" value="EKF54888.1"/>
    <property type="molecule type" value="Genomic_DNA"/>
</dbReference>
<feature type="binding site" evidence="11">
    <location>
        <position position="77"/>
    </location>
    <ligand>
        <name>Na(+)</name>
        <dbReference type="ChEBI" id="CHEBI:29101"/>
        <note>structural</note>
    </ligand>
</feature>
<dbReference type="PANTHER" id="PTHR28259">
    <property type="entry name" value="FLUORIDE EXPORT PROTEIN 1-RELATED"/>
    <property type="match status" value="1"/>
</dbReference>
<evidence type="ECO:0000256" key="8">
    <source>
        <dbReference type="ARBA" id="ARBA00023303"/>
    </source>
</evidence>
<reference evidence="12 13" key="1">
    <citation type="journal article" date="2012" name="J. Bacteriol.">
        <title>Genome Sequence of Galbibacter marinum Type Strain ck-I2-15.</title>
        <authorList>
            <person name="Lai Q."/>
            <person name="Li C."/>
            <person name="Shao Z."/>
        </authorList>
    </citation>
    <scope>NUCLEOTIDE SEQUENCE [LARGE SCALE GENOMIC DNA]</scope>
    <source>
        <strain evidence="13">ck-I2-15</strain>
    </source>
</reference>
<dbReference type="OrthoDB" id="9815830at2"/>
<evidence type="ECO:0000256" key="2">
    <source>
        <dbReference type="ARBA" id="ARBA00022475"/>
    </source>
</evidence>
<feature type="transmembrane region" description="Helical" evidence="11">
    <location>
        <begin position="32"/>
        <end position="53"/>
    </location>
</feature>
<name>K2P1K2_9FLAO</name>
<evidence type="ECO:0000313" key="12">
    <source>
        <dbReference type="EMBL" id="EKF54888.1"/>
    </source>
</evidence>
<dbReference type="PANTHER" id="PTHR28259:SF1">
    <property type="entry name" value="FLUORIDE EXPORT PROTEIN 1-RELATED"/>
    <property type="match status" value="1"/>
</dbReference>
<evidence type="ECO:0000256" key="3">
    <source>
        <dbReference type="ARBA" id="ARBA00022519"/>
    </source>
</evidence>
<keyword evidence="11" id="KW-0915">Sodium</keyword>
<accession>K2P1K2</accession>
<gene>
    <name evidence="11" type="primary">fluC</name>
    <name evidence="11" type="synonym">crcB</name>
    <name evidence="12" type="ORF">I215_09973</name>
</gene>
<dbReference type="Pfam" id="PF02537">
    <property type="entry name" value="CRCB"/>
    <property type="match status" value="1"/>
</dbReference>
<dbReference type="RefSeq" id="WP_008991837.1">
    <property type="nucleotide sequence ID" value="NZ_AMSG01000013.1"/>
</dbReference>